<gene>
    <name evidence="3" type="ORF">EAI_00463</name>
</gene>
<feature type="chain" id="PRO_5003157629" evidence="2">
    <location>
        <begin position="21"/>
        <end position="184"/>
    </location>
</feature>
<evidence type="ECO:0000256" key="2">
    <source>
        <dbReference type="SAM" id="SignalP"/>
    </source>
</evidence>
<feature type="region of interest" description="Disordered" evidence="1">
    <location>
        <begin position="155"/>
        <end position="184"/>
    </location>
</feature>
<reference evidence="3 4" key="1">
    <citation type="journal article" date="2010" name="Science">
        <title>Genomic comparison of the ants Camponotus floridanus and Harpegnathos saltator.</title>
        <authorList>
            <person name="Bonasio R."/>
            <person name="Zhang G."/>
            <person name="Ye C."/>
            <person name="Mutti N.S."/>
            <person name="Fang X."/>
            <person name="Qin N."/>
            <person name="Donahue G."/>
            <person name="Yang P."/>
            <person name="Li Q."/>
            <person name="Li C."/>
            <person name="Zhang P."/>
            <person name="Huang Z."/>
            <person name="Berger S.L."/>
            <person name="Reinberg D."/>
            <person name="Wang J."/>
            <person name="Liebig J."/>
        </authorList>
    </citation>
    <scope>NUCLEOTIDE SEQUENCE [LARGE SCALE GENOMIC DNA]</scope>
    <source>
        <strain evidence="3 4">R22 G/1</strain>
    </source>
</reference>
<evidence type="ECO:0000256" key="1">
    <source>
        <dbReference type="SAM" id="MobiDB-lite"/>
    </source>
</evidence>
<evidence type="ECO:0000313" key="3">
    <source>
        <dbReference type="EMBL" id="EFN83909.1"/>
    </source>
</evidence>
<organism evidence="4">
    <name type="scientific">Harpegnathos saltator</name>
    <name type="common">Jerdon's jumping ant</name>
    <dbReference type="NCBI Taxonomy" id="610380"/>
    <lineage>
        <taxon>Eukaryota</taxon>
        <taxon>Metazoa</taxon>
        <taxon>Ecdysozoa</taxon>
        <taxon>Arthropoda</taxon>
        <taxon>Hexapoda</taxon>
        <taxon>Insecta</taxon>
        <taxon>Pterygota</taxon>
        <taxon>Neoptera</taxon>
        <taxon>Endopterygota</taxon>
        <taxon>Hymenoptera</taxon>
        <taxon>Apocrita</taxon>
        <taxon>Aculeata</taxon>
        <taxon>Formicoidea</taxon>
        <taxon>Formicidae</taxon>
        <taxon>Ponerinae</taxon>
        <taxon>Ponerini</taxon>
        <taxon>Harpegnathos</taxon>
    </lineage>
</organism>
<dbReference type="Proteomes" id="UP000008237">
    <property type="component" value="Unassembled WGS sequence"/>
</dbReference>
<sequence>MQTRTISLFVVVCVAVSANGYTLMKKRAIFGLVPEVPILGNLEEATKNLGESVKDTIVTDSKAVGDFTNMIGGATSMLQGKPEDIMGYMMNAVVRSVENNLKARYESLKSFVKSFVKSLSNIIFNLGQLGKDRKGNSIVFPSTGSISKSLKNLISSGDKDDAEENTPNVTLDNTNGSDSTKIED</sequence>
<keyword evidence="2" id="KW-0732">Signal</keyword>
<dbReference type="InParanoid" id="E2BKB2"/>
<keyword evidence="4" id="KW-1185">Reference proteome</keyword>
<proteinExistence type="predicted"/>
<feature type="signal peptide" evidence="2">
    <location>
        <begin position="1"/>
        <end position="20"/>
    </location>
</feature>
<dbReference type="AlphaFoldDB" id="E2BKB2"/>
<feature type="compositionally biased region" description="Polar residues" evidence="1">
    <location>
        <begin position="165"/>
        <end position="184"/>
    </location>
</feature>
<accession>E2BKB2</accession>
<dbReference type="EMBL" id="GL448770">
    <property type="protein sequence ID" value="EFN83909.1"/>
    <property type="molecule type" value="Genomic_DNA"/>
</dbReference>
<name>E2BKB2_HARSA</name>
<protein>
    <submittedName>
        <fullName evidence="3">Uncharacterized protein</fullName>
    </submittedName>
</protein>
<dbReference type="KEGG" id="hst:105183782"/>
<evidence type="ECO:0000313" key="4">
    <source>
        <dbReference type="Proteomes" id="UP000008237"/>
    </source>
</evidence>